<gene>
    <name evidence="2" type="ORF">GCM10022235_00700</name>
</gene>
<evidence type="ECO:0000259" key="1">
    <source>
        <dbReference type="Pfam" id="PF12770"/>
    </source>
</evidence>
<dbReference type="EMBL" id="BAABAA010000001">
    <property type="protein sequence ID" value="GAA3537110.1"/>
    <property type="molecule type" value="Genomic_DNA"/>
</dbReference>
<sequence>MDVRALEDALGGRPFTILSVTDESPTALAALRTLGNVQIQLVGSNAEAAALVGVRDFNLVVVNEEDDWDQVRDLIGRVRAGTTASIVVQGDRAGRIDRLRAVLAGADSYVEPGDDWSFQPLLESGERPDEKLQRLLGRRLARFGGQVADEMISQIQEHVATAGDNTSLGDVVRMAAGEVSIGRARPIAAATMPVIRRLLADTTLSWPDAVFSNVGSHYRPKGGDLEILRPDELYWNIRFPEHADILRTQPHVVVGGREYPLQTALERTAWLDGLSTSVSAEQLQGKKIVYAFNATNGSFKLPGDSQDWHQVVMSAEFQCTEEGTAPLDVSYRAGHVGEARIEALLLVDGGSVARQTIELEVRGAKERLERRRTRGRGSLPISIAAITEPAGADVGLHLEPQSAWLWADGRLQSRFVWSQDLPRQVDPVARQAYRELRGLSEKFAAGTGLALLGQDGDDALVALAMIGSRLHQRVFTTWTDRPAPAKMQQLADDLSRLGDREHPPLMQLVTSGYSLPWGILYDRPLKKNAGVKEVDPAGFWGMRFDIYRDVVPAPVGILPRRGRRCRLKPIVGDTVPRGRQQLAFIEEMAQALKDPESVVQDPSRSPKEVRAWAETDEPSDLLYLYCHAVPVDPATVDIAKPDKSSLVFGPTEQSRSRITLSQLRRWWTPVRPANPVVILNACASGQGDVLTGAPFVDFFTEQWGAQAFIGTDWPVQAAIADAIGRKLLSEVCDHRVSLRTALRSAINDAAAQGNYFPLMYAIYGPNNVQFCASS</sequence>
<name>A0ABP6VJZ1_9ACTN</name>
<dbReference type="Pfam" id="PF12770">
    <property type="entry name" value="CHAT"/>
    <property type="match status" value="1"/>
</dbReference>
<keyword evidence="3" id="KW-1185">Reference proteome</keyword>
<comment type="caution">
    <text evidence="2">The sequence shown here is derived from an EMBL/GenBank/DDBJ whole genome shotgun (WGS) entry which is preliminary data.</text>
</comment>
<organism evidence="2 3">
    <name type="scientific">Kribbella ginsengisoli</name>
    <dbReference type="NCBI Taxonomy" id="363865"/>
    <lineage>
        <taxon>Bacteria</taxon>
        <taxon>Bacillati</taxon>
        <taxon>Actinomycetota</taxon>
        <taxon>Actinomycetes</taxon>
        <taxon>Propionibacteriales</taxon>
        <taxon>Kribbellaceae</taxon>
        <taxon>Kribbella</taxon>
    </lineage>
</organism>
<dbReference type="RefSeq" id="WP_344836030.1">
    <property type="nucleotide sequence ID" value="NZ_BAABAA010000001.1"/>
</dbReference>
<reference evidence="3" key="1">
    <citation type="journal article" date="2019" name="Int. J. Syst. Evol. Microbiol.">
        <title>The Global Catalogue of Microorganisms (GCM) 10K type strain sequencing project: providing services to taxonomists for standard genome sequencing and annotation.</title>
        <authorList>
            <consortium name="The Broad Institute Genomics Platform"/>
            <consortium name="The Broad Institute Genome Sequencing Center for Infectious Disease"/>
            <person name="Wu L."/>
            <person name="Ma J."/>
        </authorList>
    </citation>
    <scope>NUCLEOTIDE SEQUENCE [LARGE SCALE GENOMIC DNA]</scope>
    <source>
        <strain evidence="3">JCM 16928</strain>
    </source>
</reference>
<dbReference type="InterPro" id="IPR024983">
    <property type="entry name" value="CHAT_dom"/>
</dbReference>
<feature type="domain" description="CHAT" evidence="1">
    <location>
        <begin position="589"/>
        <end position="748"/>
    </location>
</feature>
<evidence type="ECO:0000313" key="2">
    <source>
        <dbReference type="EMBL" id="GAA3537110.1"/>
    </source>
</evidence>
<dbReference type="Proteomes" id="UP001501222">
    <property type="component" value="Unassembled WGS sequence"/>
</dbReference>
<proteinExistence type="predicted"/>
<protein>
    <recommendedName>
        <fullName evidence="1">CHAT domain-containing protein</fullName>
    </recommendedName>
</protein>
<evidence type="ECO:0000313" key="3">
    <source>
        <dbReference type="Proteomes" id="UP001501222"/>
    </source>
</evidence>
<accession>A0ABP6VJZ1</accession>